<feature type="compositionally biased region" description="Basic and acidic residues" evidence="1">
    <location>
        <begin position="153"/>
        <end position="164"/>
    </location>
</feature>
<evidence type="ECO:0000313" key="3">
    <source>
        <dbReference type="Proteomes" id="UP000735302"/>
    </source>
</evidence>
<gene>
    <name evidence="2" type="ORF">PoB_007296900</name>
</gene>
<comment type="caution">
    <text evidence="2">The sequence shown here is derived from an EMBL/GenBank/DDBJ whole genome shotgun (WGS) entry which is preliminary data.</text>
</comment>
<protein>
    <recommendedName>
        <fullName evidence="4">SpoVT-AbrB domain-containing protein</fullName>
    </recommendedName>
</protein>
<feature type="compositionally biased region" description="Basic and acidic residues" evidence="1">
    <location>
        <begin position="59"/>
        <end position="75"/>
    </location>
</feature>
<sequence>MTKQCITEVKSQTATAKGSLSNRTVPADLREALTRPGKVRLTYIATEQNGPCRSQGDPHQARESAPDLHRNRTERSQGGPHQAGKRAPRNRTERSLQISGWPSPGQEKSASQQNKTVPADLRVALTRPGKERLATEQNGPCRSQGGPHRARKRAPDLHRNRTERSLQISGRPSPGRGARLTYLATEQNGPCKSQGGPHQAGARA</sequence>
<proteinExistence type="predicted"/>
<keyword evidence="3" id="KW-1185">Reference proteome</keyword>
<organism evidence="2 3">
    <name type="scientific">Plakobranchus ocellatus</name>
    <dbReference type="NCBI Taxonomy" id="259542"/>
    <lineage>
        <taxon>Eukaryota</taxon>
        <taxon>Metazoa</taxon>
        <taxon>Spiralia</taxon>
        <taxon>Lophotrochozoa</taxon>
        <taxon>Mollusca</taxon>
        <taxon>Gastropoda</taxon>
        <taxon>Heterobranchia</taxon>
        <taxon>Euthyneura</taxon>
        <taxon>Panpulmonata</taxon>
        <taxon>Sacoglossa</taxon>
        <taxon>Placobranchoidea</taxon>
        <taxon>Plakobranchidae</taxon>
        <taxon>Plakobranchus</taxon>
    </lineage>
</organism>
<dbReference type="Proteomes" id="UP000735302">
    <property type="component" value="Unassembled WGS sequence"/>
</dbReference>
<evidence type="ECO:0000256" key="1">
    <source>
        <dbReference type="SAM" id="MobiDB-lite"/>
    </source>
</evidence>
<name>A0AAV4DQH8_9GAST</name>
<evidence type="ECO:0008006" key="4">
    <source>
        <dbReference type="Google" id="ProtNLM"/>
    </source>
</evidence>
<feature type="region of interest" description="Disordered" evidence="1">
    <location>
        <begin position="1"/>
        <end position="204"/>
    </location>
</feature>
<accession>A0AAV4DQH8</accession>
<dbReference type="AlphaFoldDB" id="A0AAV4DQH8"/>
<feature type="compositionally biased region" description="Polar residues" evidence="1">
    <location>
        <begin position="95"/>
        <end position="116"/>
    </location>
</feature>
<feature type="compositionally biased region" description="Polar residues" evidence="1">
    <location>
        <begin position="1"/>
        <end position="24"/>
    </location>
</feature>
<dbReference type="EMBL" id="BLXT01008186">
    <property type="protein sequence ID" value="GFO46464.1"/>
    <property type="molecule type" value="Genomic_DNA"/>
</dbReference>
<reference evidence="2 3" key="1">
    <citation type="journal article" date="2021" name="Elife">
        <title>Chloroplast acquisition without the gene transfer in kleptoplastic sea slugs, Plakobranchus ocellatus.</title>
        <authorList>
            <person name="Maeda T."/>
            <person name="Takahashi S."/>
            <person name="Yoshida T."/>
            <person name="Shimamura S."/>
            <person name="Takaki Y."/>
            <person name="Nagai Y."/>
            <person name="Toyoda A."/>
            <person name="Suzuki Y."/>
            <person name="Arimoto A."/>
            <person name="Ishii H."/>
            <person name="Satoh N."/>
            <person name="Nishiyama T."/>
            <person name="Hasebe M."/>
            <person name="Maruyama T."/>
            <person name="Minagawa J."/>
            <person name="Obokata J."/>
            <person name="Shigenobu S."/>
        </authorList>
    </citation>
    <scope>NUCLEOTIDE SEQUENCE [LARGE SCALE GENOMIC DNA]</scope>
</reference>
<evidence type="ECO:0000313" key="2">
    <source>
        <dbReference type="EMBL" id="GFO46464.1"/>
    </source>
</evidence>